<comment type="caution">
    <text evidence="6">The sequence shown here is derived from an EMBL/GenBank/DDBJ whole genome shotgun (WGS) entry which is preliminary data.</text>
</comment>
<dbReference type="Pfam" id="PF00196">
    <property type="entry name" value="GerE"/>
    <property type="match status" value="1"/>
</dbReference>
<evidence type="ECO:0000313" key="7">
    <source>
        <dbReference type="Proteomes" id="UP001501116"/>
    </source>
</evidence>
<dbReference type="InterPro" id="IPR000792">
    <property type="entry name" value="Tscrpt_reg_LuxR_C"/>
</dbReference>
<dbReference type="PANTHER" id="PTHR44688:SF16">
    <property type="entry name" value="DNA-BINDING TRANSCRIPTIONAL ACTIVATOR DEVR_DOSR"/>
    <property type="match status" value="1"/>
</dbReference>
<dbReference type="PANTHER" id="PTHR44688">
    <property type="entry name" value="DNA-BINDING TRANSCRIPTIONAL ACTIVATOR DEVR_DOSR"/>
    <property type="match status" value="1"/>
</dbReference>
<evidence type="ECO:0000256" key="4">
    <source>
        <dbReference type="SAM" id="MobiDB-lite"/>
    </source>
</evidence>
<protein>
    <recommendedName>
        <fullName evidence="5">HTH luxR-type domain-containing protein</fullName>
    </recommendedName>
</protein>
<dbReference type="PRINTS" id="PR00038">
    <property type="entry name" value="HTHLUXR"/>
</dbReference>
<dbReference type="PROSITE" id="PS50043">
    <property type="entry name" value="HTH_LUXR_2"/>
    <property type="match status" value="1"/>
</dbReference>
<dbReference type="SMART" id="SM00421">
    <property type="entry name" value="HTH_LUXR"/>
    <property type="match status" value="1"/>
</dbReference>
<keyword evidence="3" id="KW-0804">Transcription</keyword>
<evidence type="ECO:0000256" key="3">
    <source>
        <dbReference type="ARBA" id="ARBA00023163"/>
    </source>
</evidence>
<evidence type="ECO:0000259" key="5">
    <source>
        <dbReference type="PROSITE" id="PS50043"/>
    </source>
</evidence>
<dbReference type="CDD" id="cd06170">
    <property type="entry name" value="LuxR_C_like"/>
    <property type="match status" value="1"/>
</dbReference>
<evidence type="ECO:0000256" key="1">
    <source>
        <dbReference type="ARBA" id="ARBA00023015"/>
    </source>
</evidence>
<dbReference type="SUPFAM" id="SSF46894">
    <property type="entry name" value="C-terminal effector domain of the bipartite response regulators"/>
    <property type="match status" value="1"/>
</dbReference>
<evidence type="ECO:0000313" key="6">
    <source>
        <dbReference type="EMBL" id="GAA1972992.1"/>
    </source>
</evidence>
<dbReference type="Gene3D" id="3.40.50.2300">
    <property type="match status" value="1"/>
</dbReference>
<keyword evidence="7" id="KW-1185">Reference proteome</keyword>
<reference evidence="7" key="1">
    <citation type="journal article" date="2019" name="Int. J. Syst. Evol. Microbiol.">
        <title>The Global Catalogue of Microorganisms (GCM) 10K type strain sequencing project: providing services to taxonomists for standard genome sequencing and annotation.</title>
        <authorList>
            <consortium name="The Broad Institute Genomics Platform"/>
            <consortium name="The Broad Institute Genome Sequencing Center for Infectious Disease"/>
            <person name="Wu L."/>
            <person name="Ma J."/>
        </authorList>
    </citation>
    <scope>NUCLEOTIDE SEQUENCE [LARGE SCALE GENOMIC DNA]</scope>
    <source>
        <strain evidence="7">JCM 14545</strain>
    </source>
</reference>
<dbReference type="InterPro" id="IPR016032">
    <property type="entry name" value="Sig_transdc_resp-reg_C-effctor"/>
</dbReference>
<feature type="domain" description="HTH luxR-type" evidence="5">
    <location>
        <begin position="165"/>
        <end position="230"/>
    </location>
</feature>
<dbReference type="Proteomes" id="UP001501116">
    <property type="component" value="Unassembled WGS sequence"/>
</dbReference>
<accession>A0ABP5D5J9</accession>
<evidence type="ECO:0000256" key="2">
    <source>
        <dbReference type="ARBA" id="ARBA00023125"/>
    </source>
</evidence>
<organism evidence="6 7">
    <name type="scientific">Amycolatopsis minnesotensis</name>
    <dbReference type="NCBI Taxonomy" id="337894"/>
    <lineage>
        <taxon>Bacteria</taxon>
        <taxon>Bacillati</taxon>
        <taxon>Actinomycetota</taxon>
        <taxon>Actinomycetes</taxon>
        <taxon>Pseudonocardiales</taxon>
        <taxon>Pseudonocardiaceae</taxon>
        <taxon>Amycolatopsis</taxon>
    </lineage>
</organism>
<dbReference type="PROSITE" id="PS00622">
    <property type="entry name" value="HTH_LUXR_1"/>
    <property type="match status" value="1"/>
</dbReference>
<name>A0ABP5D5J9_9PSEU</name>
<proteinExistence type="predicted"/>
<feature type="region of interest" description="Disordered" evidence="4">
    <location>
        <begin position="15"/>
        <end position="34"/>
    </location>
</feature>
<gene>
    <name evidence="6" type="ORF">GCM10009754_54630</name>
</gene>
<keyword evidence="1" id="KW-0805">Transcription regulation</keyword>
<dbReference type="EMBL" id="BAAANN010000023">
    <property type="protein sequence ID" value="GAA1972992.1"/>
    <property type="molecule type" value="Genomic_DNA"/>
</dbReference>
<sequence length="233" mass="25840">MKKDSRKDHIDVYVVTGPDTAAGSEEQPRRPFEPTPFDWGRFGMNPIAADGLVADFWHIQNSAREGIWLVRSPSVFRSAAWRDAHRLDGPTWSPRLPVVAVCAEDEPGQVSDALAAGASAVVLECDTAWQYVAAIHSARKRELFISPRLLSPHAKQIIDLVRAPKTGRLDQLTTRENEVLSYLAKGYPNSTIAEQLHISRATVGTHVLNILRKLNVRNRTEAASIAYRLQLSG</sequence>
<keyword evidence="2" id="KW-0238">DNA-binding</keyword>